<evidence type="ECO:0000256" key="3">
    <source>
        <dbReference type="ARBA" id="ARBA00022475"/>
    </source>
</evidence>
<evidence type="ECO:0000313" key="9">
    <source>
        <dbReference type="EMBL" id="CQR71528.1"/>
    </source>
</evidence>
<comment type="similarity">
    <text evidence="2">Belongs to the MgtC/SapB family.</text>
</comment>
<gene>
    <name evidence="9" type="ORF">SpAn4DRAFT_4033</name>
</gene>
<name>A0A0U1KVR3_9FIRM</name>
<feature type="transmembrane region" description="Helical" evidence="7">
    <location>
        <begin position="102"/>
        <end position="135"/>
    </location>
</feature>
<evidence type="ECO:0000256" key="7">
    <source>
        <dbReference type="SAM" id="Phobius"/>
    </source>
</evidence>
<dbReference type="InterPro" id="IPR049177">
    <property type="entry name" value="MgtC_SapB_SrpB_YhiD_N"/>
</dbReference>
<reference evidence="10" key="1">
    <citation type="submission" date="2015-03" db="EMBL/GenBank/DDBJ databases">
        <authorList>
            <person name="Nijsse Bart"/>
        </authorList>
    </citation>
    <scope>NUCLEOTIDE SEQUENCE [LARGE SCALE GENOMIC DNA]</scope>
</reference>
<evidence type="ECO:0000256" key="6">
    <source>
        <dbReference type="ARBA" id="ARBA00023136"/>
    </source>
</evidence>
<evidence type="ECO:0000259" key="8">
    <source>
        <dbReference type="PROSITE" id="PS51671"/>
    </source>
</evidence>
<feature type="transmembrane region" description="Helical" evidence="7">
    <location>
        <begin position="37"/>
        <end position="58"/>
    </location>
</feature>
<keyword evidence="3" id="KW-1003">Cell membrane</keyword>
<evidence type="ECO:0000256" key="4">
    <source>
        <dbReference type="ARBA" id="ARBA00022692"/>
    </source>
</evidence>
<proteinExistence type="inferred from homology"/>
<keyword evidence="6 7" id="KW-0472">Membrane</keyword>
<dbReference type="PRINTS" id="PR01837">
    <property type="entry name" value="MGTCSAPBPROT"/>
</dbReference>
<keyword evidence="4 7" id="KW-0812">Transmembrane</keyword>
<organism evidence="9 10">
    <name type="scientific">Sporomusa ovata</name>
    <dbReference type="NCBI Taxonomy" id="2378"/>
    <lineage>
        <taxon>Bacteria</taxon>
        <taxon>Bacillati</taxon>
        <taxon>Bacillota</taxon>
        <taxon>Negativicutes</taxon>
        <taxon>Selenomonadales</taxon>
        <taxon>Sporomusaceae</taxon>
        <taxon>Sporomusa</taxon>
    </lineage>
</organism>
<dbReference type="GO" id="GO:0005886">
    <property type="term" value="C:plasma membrane"/>
    <property type="evidence" value="ECO:0007669"/>
    <property type="project" value="UniProtKB-SubCell"/>
</dbReference>
<keyword evidence="5 7" id="KW-1133">Transmembrane helix</keyword>
<dbReference type="PANTHER" id="PTHR33778:SF1">
    <property type="entry name" value="MAGNESIUM TRANSPORTER YHID-RELATED"/>
    <property type="match status" value="1"/>
</dbReference>
<dbReference type="SUPFAM" id="SSF55021">
    <property type="entry name" value="ACT-like"/>
    <property type="match status" value="1"/>
</dbReference>
<sequence>MAPISEIDITLRLVISCILGGLIGFERESLDRPAGLRTHILVCIGSTLMTLVSIYGFSGFDAVTKDPARIAAQVVSGIGFLGAGTILREGLTVTGLTTAASLWVVAGIGLAIGCGLYFAGIAGTALVFLTLVLFGQVERRHWSNKCRDKIKIIVRDQPGQIGQVGIFFGKHNVGIKNITMHHIHEQNVINLEFVLIIPVNADMIQIFAELAEIDGVLSIDKPW</sequence>
<evidence type="ECO:0000256" key="5">
    <source>
        <dbReference type="ARBA" id="ARBA00022989"/>
    </source>
</evidence>
<dbReference type="InterPro" id="IPR003416">
    <property type="entry name" value="MgtC/SapB/SrpB/YhiD_fam"/>
</dbReference>
<keyword evidence="10" id="KW-1185">Reference proteome</keyword>
<dbReference type="PROSITE" id="PS51671">
    <property type="entry name" value="ACT"/>
    <property type="match status" value="1"/>
</dbReference>
<dbReference type="Gene3D" id="3.30.70.260">
    <property type="match status" value="1"/>
</dbReference>
<protein>
    <submittedName>
        <fullName evidence="9">Mg(2+) transport ATPase protein C</fullName>
    </submittedName>
</protein>
<dbReference type="EMBL" id="CTRP01000004">
    <property type="protein sequence ID" value="CQR71528.1"/>
    <property type="molecule type" value="Genomic_DNA"/>
</dbReference>
<comment type="subcellular location">
    <subcellularLocation>
        <location evidence="1">Cell membrane</location>
        <topology evidence="1">Multi-pass membrane protein</topology>
    </subcellularLocation>
</comment>
<feature type="transmembrane region" description="Helical" evidence="7">
    <location>
        <begin position="9"/>
        <end position="25"/>
    </location>
</feature>
<feature type="transmembrane region" description="Helical" evidence="7">
    <location>
        <begin position="70"/>
        <end position="87"/>
    </location>
</feature>
<dbReference type="Pfam" id="PF02308">
    <property type="entry name" value="MgtC"/>
    <property type="match status" value="1"/>
</dbReference>
<evidence type="ECO:0000313" key="10">
    <source>
        <dbReference type="Proteomes" id="UP000049855"/>
    </source>
</evidence>
<feature type="domain" description="ACT" evidence="8">
    <location>
        <begin position="149"/>
        <end position="223"/>
    </location>
</feature>
<dbReference type="Proteomes" id="UP000049855">
    <property type="component" value="Unassembled WGS sequence"/>
</dbReference>
<dbReference type="RefSeq" id="WP_021167623.1">
    <property type="nucleotide sequence ID" value="NZ_CTRP01000004.1"/>
</dbReference>
<accession>A0A0U1KVR3</accession>
<dbReference type="InterPro" id="IPR045865">
    <property type="entry name" value="ACT-like_dom_sf"/>
</dbReference>
<evidence type="ECO:0000256" key="1">
    <source>
        <dbReference type="ARBA" id="ARBA00004651"/>
    </source>
</evidence>
<dbReference type="AlphaFoldDB" id="A0A0U1KVR3"/>
<evidence type="ECO:0000256" key="2">
    <source>
        <dbReference type="ARBA" id="ARBA00009298"/>
    </source>
</evidence>
<dbReference type="InterPro" id="IPR002912">
    <property type="entry name" value="ACT_dom"/>
</dbReference>
<dbReference type="PANTHER" id="PTHR33778">
    <property type="entry name" value="PROTEIN MGTC"/>
    <property type="match status" value="1"/>
</dbReference>